<gene>
    <name evidence="3" type="ORF">KABA2_09S02816</name>
</gene>
<dbReference type="AlphaFoldDB" id="A0A8H2ZIY2"/>
<feature type="region of interest" description="Disordered" evidence="1">
    <location>
        <begin position="86"/>
        <end position="138"/>
    </location>
</feature>
<dbReference type="OrthoDB" id="5598028at2759"/>
<dbReference type="InterPro" id="IPR058933">
    <property type="entry name" value="YMC020W-like_ab_hydrolase"/>
</dbReference>
<feature type="domain" description="YMC020W-like alpha/beta hydrolase" evidence="2">
    <location>
        <begin position="372"/>
        <end position="573"/>
    </location>
</feature>
<sequence length="614" mass="69688">MAQDKASLNLPVSDVSDNNTRPSTTNEIDNNNNQEGNQVTALNETNEVHTQEPEPNDSKVNDHIETMASSSETSHKRTWSFWSSYKSDDNKPTSALSNRNNNNLDKNLTPSVSRERSTVAPDIQMQPTEGKPGPAAPKYGNPLANTYIPYDADINEYSNINILSPPNIDNSGNNEQEQNQEPNIVVPGFDILPKKSLWNSIHDMIGSRNTNPQKYVYRVDAPSKINKITHCNQRPLKVLIVGVHGFFPLKVLRTFIGEPTGTSMKFITEAEDIVNKYFKEKRIPIEVSKISLEKEGEIFDRVDFFFDVMRRYSKEINNSDFIYFVSHSQGCPVTIILLARLIETGIINIDNSKLFNNQNSDLDDINLFGNKKIISILGMAGINNGPFYGRDQTLLVKAYQTIAKDAMMELFELQKFDTIQTKKLVQSIKIIIANNVKLTLVGSINDQLVPLYSAFCLFVDHPYIFRATFIDRNSRTPSFITRIIKVAGTLLNLGYRDHDIVKEISGSLVGPLTGGGHSSIYNEKQVYELGLKFALETSDTNGEVPVMYNPYKLSELGNNPYHLPWCMRGLLFETKRHMDSDEINTLYQEYEQWKPESKQLKDIRYRLNGLQYKL</sequence>
<comment type="caution">
    <text evidence="3">The sequence shown here is derived from an EMBL/GenBank/DDBJ whole genome shotgun (WGS) entry which is preliminary data.</text>
</comment>
<feature type="compositionally biased region" description="Polar residues" evidence="1">
    <location>
        <begin position="15"/>
        <end position="25"/>
    </location>
</feature>
<dbReference type="PANTHER" id="PTHR47349:SF1">
    <property type="entry name" value="AER328WP"/>
    <property type="match status" value="1"/>
</dbReference>
<evidence type="ECO:0000313" key="4">
    <source>
        <dbReference type="Proteomes" id="UP000644660"/>
    </source>
</evidence>
<organism evidence="3 4">
    <name type="scientific">Maudiozyma barnettii</name>
    <dbReference type="NCBI Taxonomy" id="61262"/>
    <lineage>
        <taxon>Eukaryota</taxon>
        <taxon>Fungi</taxon>
        <taxon>Dikarya</taxon>
        <taxon>Ascomycota</taxon>
        <taxon>Saccharomycotina</taxon>
        <taxon>Saccharomycetes</taxon>
        <taxon>Saccharomycetales</taxon>
        <taxon>Saccharomycetaceae</taxon>
        <taxon>Maudiozyma</taxon>
    </lineage>
</organism>
<dbReference type="PANTHER" id="PTHR47349">
    <property type="entry name" value="CHROMOSOME 8, WHOLE GENOME SHOTGUN SEQUENCE"/>
    <property type="match status" value="1"/>
</dbReference>
<evidence type="ECO:0000256" key="1">
    <source>
        <dbReference type="SAM" id="MobiDB-lite"/>
    </source>
</evidence>
<dbReference type="InterPro" id="IPR058934">
    <property type="entry name" value="YMC020W-like"/>
</dbReference>
<proteinExistence type="predicted"/>
<protein>
    <recommendedName>
        <fullName evidence="2">YMC020W-like alpha/beta hydrolase domain-containing protein</fullName>
    </recommendedName>
</protein>
<reference evidence="3 4" key="1">
    <citation type="submission" date="2020-05" db="EMBL/GenBank/DDBJ databases">
        <authorList>
            <person name="Casaregola S."/>
            <person name="Devillers H."/>
            <person name="Grondin C."/>
        </authorList>
    </citation>
    <scope>NUCLEOTIDE SEQUENCE [LARGE SCALE GENOMIC DNA]</scope>
    <source>
        <strain evidence="3 4">CLIB 1767</strain>
    </source>
</reference>
<feature type="region of interest" description="Disordered" evidence="1">
    <location>
        <begin position="1"/>
        <end position="61"/>
    </location>
</feature>
<dbReference type="Pfam" id="PF26147">
    <property type="entry name" value="AB_HYDROLASE_YMC0-YMC35"/>
    <property type="match status" value="2"/>
</dbReference>
<dbReference type="RefSeq" id="XP_041408202.1">
    <property type="nucleotide sequence ID" value="XM_041552268.1"/>
</dbReference>
<dbReference type="EMBL" id="CAEFZW010000009">
    <property type="protein sequence ID" value="CAB4256358.1"/>
    <property type="molecule type" value="Genomic_DNA"/>
</dbReference>
<keyword evidence="4" id="KW-1185">Reference proteome</keyword>
<feature type="domain" description="YMC020W-like alpha/beta hydrolase" evidence="2">
    <location>
        <begin position="191"/>
        <end position="348"/>
    </location>
</feature>
<evidence type="ECO:0000313" key="3">
    <source>
        <dbReference type="EMBL" id="CAB4256358.1"/>
    </source>
</evidence>
<evidence type="ECO:0000259" key="2">
    <source>
        <dbReference type="Pfam" id="PF26147"/>
    </source>
</evidence>
<accession>A0A8H2ZIY2</accession>
<feature type="compositionally biased region" description="Low complexity" evidence="1">
    <location>
        <begin position="96"/>
        <end position="108"/>
    </location>
</feature>
<feature type="compositionally biased region" description="Low complexity" evidence="1">
    <location>
        <begin position="26"/>
        <end position="38"/>
    </location>
</feature>
<dbReference type="Proteomes" id="UP000644660">
    <property type="component" value="Unassembled WGS sequence"/>
</dbReference>
<dbReference type="GeneID" id="64859431"/>
<name>A0A8H2ZIY2_9SACH</name>
<feature type="compositionally biased region" description="Basic and acidic residues" evidence="1">
    <location>
        <begin position="46"/>
        <end position="61"/>
    </location>
</feature>